<feature type="region of interest" description="Disordered" evidence="1">
    <location>
        <begin position="1"/>
        <end position="55"/>
    </location>
</feature>
<dbReference type="OrthoDB" id="9999611at2759"/>
<dbReference type="InterPro" id="IPR036629">
    <property type="entry name" value="YjbJ_sf"/>
</dbReference>
<protein>
    <submittedName>
        <fullName evidence="2">Uncharacterized protein</fullName>
    </submittedName>
</protein>
<keyword evidence="3" id="KW-1185">Reference proteome</keyword>
<evidence type="ECO:0000313" key="3">
    <source>
        <dbReference type="Proteomes" id="UP000807342"/>
    </source>
</evidence>
<evidence type="ECO:0000256" key="1">
    <source>
        <dbReference type="SAM" id="MobiDB-lite"/>
    </source>
</evidence>
<comment type="caution">
    <text evidence="2">The sequence shown here is derived from an EMBL/GenBank/DDBJ whole genome shotgun (WGS) entry which is preliminary data.</text>
</comment>
<name>A0A9P6C4X2_9AGAR</name>
<accession>A0A9P6C4X2</accession>
<dbReference type="AlphaFoldDB" id="A0A9P6C4X2"/>
<gene>
    <name evidence="2" type="ORF">P691DRAFT_622098</name>
</gene>
<feature type="compositionally biased region" description="Polar residues" evidence="1">
    <location>
        <begin position="19"/>
        <end position="31"/>
    </location>
</feature>
<organism evidence="2 3">
    <name type="scientific">Macrolepiota fuliginosa MF-IS2</name>
    <dbReference type="NCBI Taxonomy" id="1400762"/>
    <lineage>
        <taxon>Eukaryota</taxon>
        <taxon>Fungi</taxon>
        <taxon>Dikarya</taxon>
        <taxon>Basidiomycota</taxon>
        <taxon>Agaricomycotina</taxon>
        <taxon>Agaricomycetes</taxon>
        <taxon>Agaricomycetidae</taxon>
        <taxon>Agaricales</taxon>
        <taxon>Agaricineae</taxon>
        <taxon>Agaricaceae</taxon>
        <taxon>Macrolepiota</taxon>
    </lineage>
</organism>
<dbReference type="Proteomes" id="UP000807342">
    <property type="component" value="Unassembled WGS sequence"/>
</dbReference>
<proteinExistence type="predicted"/>
<feature type="non-terminal residue" evidence="2">
    <location>
        <position position="55"/>
    </location>
</feature>
<dbReference type="SUPFAM" id="SSF69047">
    <property type="entry name" value="Hypothetical protein YjbJ"/>
    <property type="match status" value="1"/>
</dbReference>
<feature type="non-terminal residue" evidence="2">
    <location>
        <position position="1"/>
    </location>
</feature>
<sequence length="55" mass="5902">SRISGQWHSTKGGLKSGLGNVTRSSNLQSSGRQERAQGQAEYEAARGQGYPQNPQ</sequence>
<dbReference type="EMBL" id="MU151149">
    <property type="protein sequence ID" value="KAF9448824.1"/>
    <property type="molecule type" value="Genomic_DNA"/>
</dbReference>
<reference evidence="2" key="1">
    <citation type="submission" date="2020-11" db="EMBL/GenBank/DDBJ databases">
        <authorList>
            <consortium name="DOE Joint Genome Institute"/>
            <person name="Ahrendt S."/>
            <person name="Riley R."/>
            <person name="Andreopoulos W."/>
            <person name="Labutti K."/>
            <person name="Pangilinan J."/>
            <person name="Ruiz-Duenas F.J."/>
            <person name="Barrasa J.M."/>
            <person name="Sanchez-Garcia M."/>
            <person name="Camarero S."/>
            <person name="Miyauchi S."/>
            <person name="Serrano A."/>
            <person name="Linde D."/>
            <person name="Babiker R."/>
            <person name="Drula E."/>
            <person name="Ayuso-Fernandez I."/>
            <person name="Pacheco R."/>
            <person name="Padilla G."/>
            <person name="Ferreira P."/>
            <person name="Barriuso J."/>
            <person name="Kellner H."/>
            <person name="Castanera R."/>
            <person name="Alfaro M."/>
            <person name="Ramirez L."/>
            <person name="Pisabarro A.G."/>
            <person name="Kuo A."/>
            <person name="Tritt A."/>
            <person name="Lipzen A."/>
            <person name="He G."/>
            <person name="Yan M."/>
            <person name="Ng V."/>
            <person name="Cullen D."/>
            <person name="Martin F."/>
            <person name="Rosso M.-N."/>
            <person name="Henrissat B."/>
            <person name="Hibbett D."/>
            <person name="Martinez A.T."/>
            <person name="Grigoriev I.V."/>
        </authorList>
    </citation>
    <scope>NUCLEOTIDE SEQUENCE</scope>
    <source>
        <strain evidence="2">MF-IS2</strain>
    </source>
</reference>
<evidence type="ECO:0000313" key="2">
    <source>
        <dbReference type="EMBL" id="KAF9448824.1"/>
    </source>
</evidence>